<feature type="repeat" description="TPR" evidence="1">
    <location>
        <begin position="178"/>
        <end position="211"/>
    </location>
</feature>
<dbReference type="Gene3D" id="1.25.40.10">
    <property type="entry name" value="Tetratricopeptide repeat domain"/>
    <property type="match status" value="1"/>
</dbReference>
<name>A0A2S9V9X1_9ALTE</name>
<dbReference type="AlphaFoldDB" id="A0A2S9V9X1"/>
<sequence>MTKFDKDFPKLEMRLDAFFDAIDDEDYKLARLIVKKAVGKFPRHPVCFALQGLAAVFIDNDHTDGYLFFKQAINSGYAPAFVYFNFGLCAEKSGSIAESLAAFQNALDSASPEELHQYEPARLHLQAIREQLPEHLTLEQYLIDAEIFEEGVVLLESHKFSEAANCFTLLLKSQPEHVQSCGNLGICQMYLGDHLSAKRAFHRALAIDPDYLLAENNLILLKALEDGEIEELPGFGITDFYAEKEKTSNPATELNQAISQAMANEQFDSIEDAQAFVENYMNEHNSSPNTDMLNLTPSQTHKLLTEPFESSDLLSWQFSNVTQFTSAPVYWLAVNLIGALGADGVKCTANGNLPRNFCRSLFDSYMKEFAPSFIVSKINREDDFINLHVVRSILLIAKLIRKHGGRWKPLKSTWQLYERIQQGDSTAATELYQILFKTYATEYNWAYISGNESDCAFYQFSIGYSLYMLRHLGTEWRHYREYQVLFEQAFPDQADPLSELSKIEFPSQYIFHFWFDFAWQVGLIEKRESTDENTNGFSKEIIATPLFTELISWHI</sequence>
<dbReference type="RefSeq" id="WP_105934880.1">
    <property type="nucleotide sequence ID" value="NZ_PVNP01000136.1"/>
</dbReference>
<evidence type="ECO:0000313" key="3">
    <source>
        <dbReference type="Proteomes" id="UP000238949"/>
    </source>
</evidence>
<evidence type="ECO:0000313" key="2">
    <source>
        <dbReference type="EMBL" id="PRO73242.1"/>
    </source>
</evidence>
<organism evidence="2 3">
    <name type="scientific">Alteromonas alba</name>
    <dbReference type="NCBI Taxonomy" id="2079529"/>
    <lineage>
        <taxon>Bacteria</taxon>
        <taxon>Pseudomonadati</taxon>
        <taxon>Pseudomonadota</taxon>
        <taxon>Gammaproteobacteria</taxon>
        <taxon>Alteromonadales</taxon>
        <taxon>Alteromonadaceae</taxon>
        <taxon>Alteromonas/Salinimonas group</taxon>
        <taxon>Alteromonas</taxon>
    </lineage>
</organism>
<keyword evidence="1" id="KW-0802">TPR repeat</keyword>
<dbReference type="EMBL" id="PVNP01000136">
    <property type="protein sequence ID" value="PRO73242.1"/>
    <property type="molecule type" value="Genomic_DNA"/>
</dbReference>
<accession>A0A2S9V9X1</accession>
<dbReference type="OrthoDB" id="9816539at2"/>
<dbReference type="SUPFAM" id="SSF48452">
    <property type="entry name" value="TPR-like"/>
    <property type="match status" value="1"/>
</dbReference>
<comment type="caution">
    <text evidence="2">The sequence shown here is derived from an EMBL/GenBank/DDBJ whole genome shotgun (WGS) entry which is preliminary data.</text>
</comment>
<dbReference type="Gene3D" id="1.25.40.1040">
    <property type="match status" value="1"/>
</dbReference>
<keyword evidence="3" id="KW-1185">Reference proteome</keyword>
<dbReference type="InterPro" id="IPR011990">
    <property type="entry name" value="TPR-like_helical_dom_sf"/>
</dbReference>
<proteinExistence type="predicted"/>
<protein>
    <recommendedName>
        <fullName evidence="4">Tetratricopeptide repeat protein</fullName>
    </recommendedName>
</protein>
<dbReference type="Pfam" id="PF13181">
    <property type="entry name" value="TPR_8"/>
    <property type="match status" value="1"/>
</dbReference>
<gene>
    <name evidence="2" type="ORF">C6Y40_12590</name>
</gene>
<dbReference type="PROSITE" id="PS50005">
    <property type="entry name" value="TPR"/>
    <property type="match status" value="1"/>
</dbReference>
<dbReference type="InterPro" id="IPR019734">
    <property type="entry name" value="TPR_rpt"/>
</dbReference>
<evidence type="ECO:0008006" key="4">
    <source>
        <dbReference type="Google" id="ProtNLM"/>
    </source>
</evidence>
<dbReference type="SMART" id="SM00028">
    <property type="entry name" value="TPR"/>
    <property type="match status" value="3"/>
</dbReference>
<reference evidence="3" key="1">
    <citation type="journal article" date="2020" name="Int. J. Syst. Evol. Microbiol.">
        <title>Alteromonas alba sp. nov., a marine bacterium isolated from the seawater of the West Pacific Ocean.</title>
        <authorList>
            <person name="Sun C."/>
            <person name="Wu Y.-H."/>
            <person name="Xamxidin M."/>
            <person name="Cheng H."/>
            <person name="Xu X.-W."/>
        </authorList>
    </citation>
    <scope>NUCLEOTIDE SEQUENCE [LARGE SCALE GENOMIC DNA]</scope>
    <source>
        <strain evidence="3">190</strain>
    </source>
</reference>
<evidence type="ECO:0000256" key="1">
    <source>
        <dbReference type="PROSITE-ProRule" id="PRU00339"/>
    </source>
</evidence>
<dbReference type="Proteomes" id="UP000238949">
    <property type="component" value="Unassembled WGS sequence"/>
</dbReference>